<evidence type="ECO:0000313" key="3">
    <source>
        <dbReference type="Proteomes" id="UP000675664"/>
    </source>
</evidence>
<accession>A0A8J7W0E2</accession>
<feature type="domain" description="Gcp-like" evidence="1">
    <location>
        <begin position="33"/>
        <end position="241"/>
    </location>
</feature>
<reference evidence="2" key="2">
    <citation type="submission" date="2021-04" db="EMBL/GenBank/DDBJ databases">
        <authorList>
            <person name="Liu J."/>
        </authorList>
    </citation>
    <scope>NUCLEOTIDE SEQUENCE</scope>
    <source>
        <strain evidence="2">BAD-6</strain>
    </source>
</reference>
<dbReference type="InterPro" id="IPR000905">
    <property type="entry name" value="Gcp-like_dom"/>
</dbReference>
<dbReference type="PANTHER" id="PTHR11735">
    <property type="entry name" value="TRNA N6-ADENOSINE THREONYLCARBAMOYLTRANSFERASE"/>
    <property type="match status" value="1"/>
</dbReference>
<dbReference type="GO" id="GO:0005829">
    <property type="term" value="C:cytosol"/>
    <property type="evidence" value="ECO:0007669"/>
    <property type="project" value="TreeGrafter"/>
</dbReference>
<dbReference type="InterPro" id="IPR043129">
    <property type="entry name" value="ATPase_NBD"/>
</dbReference>
<sequence length="248" mass="27677">MYILAIETTGAEASIAIINEQGEVREETSTQKLSHLQNLMPMLDLLLEKCRLTIGDMSVVAVSEGPGSFTGIRIGVSTARALAQALGIGTIGVPTLQTFAYHVPDYQGVICPIFDARRSQVYGGAFRWTEGNCVEVAAGDAYDLSALLEQLKFYLEELNESDRWGHEITFFGDGIDPYKEKILEWQHSSLKDNIRILFAPDDRKLQKASSVAKLALEKYKLGDIKPYIQLKPVYMRKAEAERKLEEKS</sequence>
<reference evidence="2" key="1">
    <citation type="submission" date="2021-04" db="EMBL/GenBank/DDBJ databases">
        <title>Sinoanaerobacter chloroacetimidivorans sp. nov., an obligate anaerobic bacterium isolated from anaerobic sludge.</title>
        <authorList>
            <person name="Bao Y."/>
        </authorList>
    </citation>
    <scope>NUCLEOTIDE SEQUENCE</scope>
    <source>
        <strain evidence="2">BAD-6</strain>
    </source>
</reference>
<keyword evidence="2" id="KW-0012">Acyltransferase</keyword>
<dbReference type="GO" id="GO:0002949">
    <property type="term" value="P:tRNA threonylcarbamoyladenosine modification"/>
    <property type="evidence" value="ECO:0007669"/>
    <property type="project" value="InterPro"/>
</dbReference>
<dbReference type="GO" id="GO:0061711">
    <property type="term" value="F:tRNA N(6)-L-threonylcarbamoyladenine synthase activity"/>
    <property type="evidence" value="ECO:0007669"/>
    <property type="project" value="UniProtKB-EC"/>
</dbReference>
<dbReference type="EC" id="2.3.1.234" evidence="2"/>
<dbReference type="CDD" id="cd24032">
    <property type="entry name" value="ASKHA_NBD_TsaB"/>
    <property type="match status" value="1"/>
</dbReference>
<dbReference type="InterPro" id="IPR022496">
    <property type="entry name" value="T6A_TsaB"/>
</dbReference>
<dbReference type="NCBIfam" id="TIGR03725">
    <property type="entry name" value="T6A_YeaZ"/>
    <property type="match status" value="1"/>
</dbReference>
<evidence type="ECO:0000313" key="2">
    <source>
        <dbReference type="EMBL" id="MBR0598056.1"/>
    </source>
</evidence>
<evidence type="ECO:0000259" key="1">
    <source>
        <dbReference type="Pfam" id="PF00814"/>
    </source>
</evidence>
<gene>
    <name evidence="2" type="primary">tsaB</name>
    <name evidence="2" type="ORF">KCX82_09240</name>
</gene>
<dbReference type="SUPFAM" id="SSF53067">
    <property type="entry name" value="Actin-like ATPase domain"/>
    <property type="match status" value="2"/>
</dbReference>
<dbReference type="PANTHER" id="PTHR11735:SF11">
    <property type="entry name" value="TRNA THREONYLCARBAMOYLADENOSINE BIOSYNTHESIS PROTEIN TSAB"/>
    <property type="match status" value="1"/>
</dbReference>
<dbReference type="Gene3D" id="3.30.420.40">
    <property type="match status" value="2"/>
</dbReference>
<proteinExistence type="predicted"/>
<organism evidence="2 3">
    <name type="scientific">Sinanaerobacter chloroacetimidivorans</name>
    <dbReference type="NCBI Taxonomy" id="2818044"/>
    <lineage>
        <taxon>Bacteria</taxon>
        <taxon>Bacillati</taxon>
        <taxon>Bacillota</taxon>
        <taxon>Clostridia</taxon>
        <taxon>Peptostreptococcales</taxon>
        <taxon>Anaerovoracaceae</taxon>
        <taxon>Sinanaerobacter</taxon>
    </lineage>
</organism>
<dbReference type="EMBL" id="JAGSND010000005">
    <property type="protein sequence ID" value="MBR0598056.1"/>
    <property type="molecule type" value="Genomic_DNA"/>
</dbReference>
<keyword evidence="3" id="KW-1185">Reference proteome</keyword>
<dbReference type="Proteomes" id="UP000675664">
    <property type="component" value="Unassembled WGS sequence"/>
</dbReference>
<comment type="caution">
    <text evidence="2">The sequence shown here is derived from an EMBL/GenBank/DDBJ whole genome shotgun (WGS) entry which is preliminary data.</text>
</comment>
<protein>
    <submittedName>
        <fullName evidence="2">tRNA (Adenosine(37)-N6)-threonylcarbamoyltransferase complex dimerization subunit type 1 TsaB</fullName>
        <ecNumber evidence="2">2.3.1.234</ecNumber>
    </submittedName>
</protein>
<dbReference type="Pfam" id="PF00814">
    <property type="entry name" value="TsaD"/>
    <property type="match status" value="1"/>
</dbReference>
<name>A0A8J7W0E2_9FIRM</name>
<keyword evidence="2" id="KW-0808">Transferase</keyword>
<dbReference type="AlphaFoldDB" id="A0A8J7W0E2"/>